<dbReference type="EMBL" id="CAJVPV010007193">
    <property type="protein sequence ID" value="CAG8615905.1"/>
    <property type="molecule type" value="Genomic_DNA"/>
</dbReference>
<evidence type="ECO:0000313" key="2">
    <source>
        <dbReference type="Proteomes" id="UP000789342"/>
    </source>
</evidence>
<protein>
    <submittedName>
        <fullName evidence="1">5255_t:CDS:1</fullName>
    </submittedName>
</protein>
<gene>
    <name evidence="1" type="ORF">AMORRO_LOCUS8439</name>
</gene>
<feature type="non-terminal residue" evidence="1">
    <location>
        <position position="1"/>
    </location>
</feature>
<evidence type="ECO:0000313" key="1">
    <source>
        <dbReference type="EMBL" id="CAG8615905.1"/>
    </source>
</evidence>
<proteinExistence type="predicted"/>
<accession>A0A9N9CVF8</accession>
<name>A0A9N9CVF8_9GLOM</name>
<comment type="caution">
    <text evidence="1">The sequence shown here is derived from an EMBL/GenBank/DDBJ whole genome shotgun (WGS) entry which is preliminary data.</text>
</comment>
<dbReference type="Proteomes" id="UP000789342">
    <property type="component" value="Unassembled WGS sequence"/>
</dbReference>
<sequence>RKWMPKGTTNETLNECSRKLNKESIERTNEFEELTTTCERDWRQTSKKGSD</sequence>
<reference evidence="1" key="1">
    <citation type="submission" date="2021-06" db="EMBL/GenBank/DDBJ databases">
        <authorList>
            <person name="Kallberg Y."/>
            <person name="Tangrot J."/>
            <person name="Rosling A."/>
        </authorList>
    </citation>
    <scope>NUCLEOTIDE SEQUENCE</scope>
    <source>
        <strain evidence="1">CL551</strain>
    </source>
</reference>
<organism evidence="1 2">
    <name type="scientific">Acaulospora morrowiae</name>
    <dbReference type="NCBI Taxonomy" id="94023"/>
    <lineage>
        <taxon>Eukaryota</taxon>
        <taxon>Fungi</taxon>
        <taxon>Fungi incertae sedis</taxon>
        <taxon>Mucoromycota</taxon>
        <taxon>Glomeromycotina</taxon>
        <taxon>Glomeromycetes</taxon>
        <taxon>Diversisporales</taxon>
        <taxon>Acaulosporaceae</taxon>
        <taxon>Acaulospora</taxon>
    </lineage>
</organism>
<dbReference type="AlphaFoldDB" id="A0A9N9CVF8"/>
<keyword evidence="2" id="KW-1185">Reference proteome</keyword>